<evidence type="ECO:0000313" key="3">
    <source>
        <dbReference type="Proteomes" id="UP000813463"/>
    </source>
</evidence>
<dbReference type="InterPro" id="IPR013083">
    <property type="entry name" value="Znf_RING/FYVE/PHD"/>
</dbReference>
<keyword evidence="1" id="KW-0479">Metal-binding</keyword>
<dbReference type="InterPro" id="IPR051826">
    <property type="entry name" value="E3_ubiquitin-ligase_domain"/>
</dbReference>
<dbReference type="InterPro" id="IPR001841">
    <property type="entry name" value="Znf_RING"/>
</dbReference>
<reference evidence="4" key="2">
    <citation type="submission" date="2025-08" db="UniProtKB">
        <authorList>
            <consortium name="RefSeq"/>
        </authorList>
    </citation>
    <scope>IDENTIFICATION</scope>
    <source>
        <tissue evidence="4">Leaf</tissue>
    </source>
</reference>
<name>A0A9R0HWP0_SPIOL</name>
<evidence type="ECO:0000259" key="2">
    <source>
        <dbReference type="PROSITE" id="PS50089"/>
    </source>
</evidence>
<reference evidence="3" key="1">
    <citation type="journal article" date="2021" name="Nat. Commun.">
        <title>Genomic analyses provide insights into spinach domestication and the genetic basis of agronomic traits.</title>
        <authorList>
            <person name="Cai X."/>
            <person name="Sun X."/>
            <person name="Xu C."/>
            <person name="Sun H."/>
            <person name="Wang X."/>
            <person name="Ge C."/>
            <person name="Zhang Z."/>
            <person name="Wang Q."/>
            <person name="Fei Z."/>
            <person name="Jiao C."/>
            <person name="Wang Q."/>
        </authorList>
    </citation>
    <scope>NUCLEOTIDE SEQUENCE [LARGE SCALE GENOMIC DNA]</scope>
    <source>
        <strain evidence="3">cv. Varoflay</strain>
    </source>
</reference>
<dbReference type="RefSeq" id="XP_021837244.2">
    <property type="nucleotide sequence ID" value="XM_021981552.2"/>
</dbReference>
<dbReference type="Proteomes" id="UP000813463">
    <property type="component" value="Chromosome 2"/>
</dbReference>
<accession>A0A9R0HWP0</accession>
<keyword evidence="1" id="KW-0863">Zinc-finger</keyword>
<keyword evidence="3" id="KW-1185">Reference proteome</keyword>
<evidence type="ECO:0000313" key="4">
    <source>
        <dbReference type="RefSeq" id="XP_021837244.2"/>
    </source>
</evidence>
<dbReference type="SUPFAM" id="SSF57850">
    <property type="entry name" value="RING/U-box"/>
    <property type="match status" value="1"/>
</dbReference>
<keyword evidence="1" id="KW-0862">Zinc</keyword>
<dbReference type="PANTHER" id="PTHR22765">
    <property type="entry name" value="RING FINGER AND PROTEASE ASSOCIATED DOMAIN-CONTAINING"/>
    <property type="match status" value="1"/>
</dbReference>
<dbReference type="AlphaFoldDB" id="A0A9R0HWP0"/>
<dbReference type="GeneID" id="110776983"/>
<dbReference type="Gene3D" id="3.30.40.10">
    <property type="entry name" value="Zinc/RING finger domain, C3HC4 (zinc finger)"/>
    <property type="match status" value="1"/>
</dbReference>
<proteinExistence type="predicted"/>
<dbReference type="GO" id="GO:0008270">
    <property type="term" value="F:zinc ion binding"/>
    <property type="evidence" value="ECO:0007669"/>
    <property type="project" value="UniProtKB-KW"/>
</dbReference>
<dbReference type="KEGG" id="soe:110776983"/>
<organism evidence="3 4">
    <name type="scientific">Spinacia oleracea</name>
    <name type="common">Spinach</name>
    <dbReference type="NCBI Taxonomy" id="3562"/>
    <lineage>
        <taxon>Eukaryota</taxon>
        <taxon>Viridiplantae</taxon>
        <taxon>Streptophyta</taxon>
        <taxon>Embryophyta</taxon>
        <taxon>Tracheophyta</taxon>
        <taxon>Spermatophyta</taxon>
        <taxon>Magnoliopsida</taxon>
        <taxon>eudicotyledons</taxon>
        <taxon>Gunneridae</taxon>
        <taxon>Pentapetalae</taxon>
        <taxon>Caryophyllales</taxon>
        <taxon>Chenopodiaceae</taxon>
        <taxon>Chenopodioideae</taxon>
        <taxon>Anserineae</taxon>
        <taxon>Spinacia</taxon>
    </lineage>
</organism>
<dbReference type="Pfam" id="PF13639">
    <property type="entry name" value="zf-RING_2"/>
    <property type="match status" value="1"/>
</dbReference>
<dbReference type="SMART" id="SM00184">
    <property type="entry name" value="RING"/>
    <property type="match status" value="1"/>
</dbReference>
<dbReference type="GO" id="GO:0061630">
    <property type="term" value="F:ubiquitin protein ligase activity"/>
    <property type="evidence" value="ECO:0007669"/>
    <property type="project" value="UniProtKB-EC"/>
</dbReference>
<dbReference type="PANTHER" id="PTHR22765:SF434">
    <property type="entry name" value="GB|AAD18119.1-RELATED"/>
    <property type="match status" value="1"/>
</dbReference>
<evidence type="ECO:0000256" key="1">
    <source>
        <dbReference type="PROSITE-ProRule" id="PRU00175"/>
    </source>
</evidence>
<sequence>MSTFSFDGVFDLDEALSMPPLYSSPMSSSFSHNAVIVTADTFPVVVTSKDAVCSVCTEEFEPPRNSGRQIPCGHVYHADCISAWLSVHDSCPLCRVAVVMVDQKNAYQ</sequence>
<gene>
    <name evidence="4" type="primary">LOC110776983</name>
</gene>
<feature type="domain" description="RING-type" evidence="2">
    <location>
        <begin position="53"/>
        <end position="95"/>
    </location>
</feature>
<dbReference type="PROSITE" id="PS50089">
    <property type="entry name" value="ZF_RING_2"/>
    <property type="match status" value="1"/>
</dbReference>
<protein>
    <submittedName>
        <fullName evidence="4">E3 ubiquitin-protein ligase RZF1-like</fullName>
    </submittedName>
</protein>